<dbReference type="Proteomes" id="UP000466794">
    <property type="component" value="Unassembled WGS sequence"/>
</dbReference>
<dbReference type="Pfam" id="PF08241">
    <property type="entry name" value="Methyltransf_11"/>
    <property type="match status" value="1"/>
</dbReference>
<protein>
    <submittedName>
        <fullName evidence="2">Methyltransferase domain-containing protein</fullName>
    </submittedName>
</protein>
<comment type="caution">
    <text evidence="2">The sequence shown here is derived from an EMBL/GenBank/DDBJ whole genome shotgun (WGS) entry which is preliminary data.</text>
</comment>
<evidence type="ECO:0000313" key="3">
    <source>
        <dbReference type="Proteomes" id="UP000466794"/>
    </source>
</evidence>
<feature type="domain" description="Methyltransferase type 11" evidence="1">
    <location>
        <begin position="59"/>
        <end position="155"/>
    </location>
</feature>
<name>A0A7K1V4M4_9NOCA</name>
<reference evidence="2 3" key="1">
    <citation type="submission" date="2019-12" db="EMBL/GenBank/DDBJ databases">
        <title>Nocardia sp. nov. ET3-3 isolated from soil.</title>
        <authorList>
            <person name="Kanchanasin P."/>
            <person name="Tanasupawat S."/>
            <person name="Yuki M."/>
            <person name="Kudo T."/>
        </authorList>
    </citation>
    <scope>NUCLEOTIDE SEQUENCE [LARGE SCALE GENOMIC DNA]</scope>
    <source>
        <strain evidence="2 3">ET3-3</strain>
    </source>
</reference>
<keyword evidence="2" id="KW-0489">Methyltransferase</keyword>
<dbReference type="AlphaFoldDB" id="A0A7K1V4M4"/>
<dbReference type="Gene3D" id="3.40.50.150">
    <property type="entry name" value="Vaccinia Virus protein VP39"/>
    <property type="match status" value="1"/>
</dbReference>
<sequence length="266" mass="29479">MTQQRGVAVLGDERVSRAYAHNADFWIGIIRDRLDPYQTLLTDPALLDLIGDCTGLRILDAGCGEGYLARELISRGAAHVHGVDTCEQFIAAARSHPDSQSGTTTFDHADVAQLPLTDHSVDLVVANRLPNGIADPGRRFHEFARVLQPSGRLILLSMHPCFYGDRAERVSASATDLSVDSYFGVRSVEQNFNVAGRVSPVPSVQRFFSLETYIGMITAAGFAVTGLREPHPTPEQRQQNPWWNQNFVRPLFLLLECRLSWVHDSP</sequence>
<dbReference type="EMBL" id="WRPP01000006">
    <property type="protein sequence ID" value="MVU81603.1"/>
    <property type="molecule type" value="Genomic_DNA"/>
</dbReference>
<dbReference type="GO" id="GO:0032259">
    <property type="term" value="P:methylation"/>
    <property type="evidence" value="ECO:0007669"/>
    <property type="project" value="UniProtKB-KW"/>
</dbReference>
<dbReference type="CDD" id="cd02440">
    <property type="entry name" value="AdoMet_MTases"/>
    <property type="match status" value="1"/>
</dbReference>
<organism evidence="2 3">
    <name type="scientific">Nocardia terrae</name>
    <dbReference type="NCBI Taxonomy" id="2675851"/>
    <lineage>
        <taxon>Bacteria</taxon>
        <taxon>Bacillati</taxon>
        <taxon>Actinomycetota</taxon>
        <taxon>Actinomycetes</taxon>
        <taxon>Mycobacteriales</taxon>
        <taxon>Nocardiaceae</taxon>
        <taxon>Nocardia</taxon>
    </lineage>
</organism>
<keyword evidence="3" id="KW-1185">Reference proteome</keyword>
<evidence type="ECO:0000259" key="1">
    <source>
        <dbReference type="Pfam" id="PF08241"/>
    </source>
</evidence>
<dbReference type="SUPFAM" id="SSF53335">
    <property type="entry name" value="S-adenosyl-L-methionine-dependent methyltransferases"/>
    <property type="match status" value="1"/>
</dbReference>
<keyword evidence="2" id="KW-0808">Transferase</keyword>
<dbReference type="InterPro" id="IPR029063">
    <property type="entry name" value="SAM-dependent_MTases_sf"/>
</dbReference>
<proteinExistence type="predicted"/>
<dbReference type="InterPro" id="IPR013216">
    <property type="entry name" value="Methyltransf_11"/>
</dbReference>
<gene>
    <name evidence="2" type="ORF">GPX89_30730</name>
</gene>
<dbReference type="GO" id="GO:0008757">
    <property type="term" value="F:S-adenosylmethionine-dependent methyltransferase activity"/>
    <property type="evidence" value="ECO:0007669"/>
    <property type="project" value="InterPro"/>
</dbReference>
<accession>A0A7K1V4M4</accession>
<evidence type="ECO:0000313" key="2">
    <source>
        <dbReference type="EMBL" id="MVU81603.1"/>
    </source>
</evidence>
<dbReference type="PANTHER" id="PTHR43591">
    <property type="entry name" value="METHYLTRANSFERASE"/>
    <property type="match status" value="1"/>
</dbReference>